<accession>A0A2P2DVL9</accession>
<organism evidence="1 2">
    <name type="scientific">Leptospira ryugenii</name>
    <dbReference type="NCBI Taxonomy" id="1917863"/>
    <lineage>
        <taxon>Bacteria</taxon>
        <taxon>Pseudomonadati</taxon>
        <taxon>Spirochaetota</taxon>
        <taxon>Spirochaetia</taxon>
        <taxon>Leptospirales</taxon>
        <taxon>Leptospiraceae</taxon>
        <taxon>Leptospira</taxon>
    </lineage>
</organism>
<proteinExistence type="predicted"/>
<dbReference type="Proteomes" id="UP000245133">
    <property type="component" value="Unassembled WGS sequence"/>
</dbReference>
<name>A0A2P2DVL9_9LEPT</name>
<keyword evidence="2" id="KW-1185">Reference proteome</keyword>
<reference evidence="1 2" key="1">
    <citation type="submission" date="2018-02" db="EMBL/GenBank/DDBJ databases">
        <title>Novel Leptospira species isolated from soil and water in Japan.</title>
        <authorList>
            <person name="Nakao R."/>
            <person name="Masuzawa T."/>
        </authorList>
    </citation>
    <scope>NUCLEOTIDE SEQUENCE [LARGE SCALE GENOMIC DNA]</scope>
    <source>
        <strain evidence="1 2">YH101</strain>
    </source>
</reference>
<gene>
    <name evidence="1" type="ORF">LPTSP4_01730</name>
</gene>
<dbReference type="AlphaFoldDB" id="A0A2P2DVL9"/>
<evidence type="ECO:0000313" key="1">
    <source>
        <dbReference type="EMBL" id="GBF48673.1"/>
    </source>
</evidence>
<dbReference type="InterPro" id="IPR014955">
    <property type="entry name" value="DUF1826"/>
</dbReference>
<dbReference type="RefSeq" id="WP_167836870.1">
    <property type="nucleotide sequence ID" value="NZ_BFBB01000002.1"/>
</dbReference>
<comment type="caution">
    <text evidence="1">The sequence shown here is derived from an EMBL/GenBank/DDBJ whole genome shotgun (WGS) entry which is preliminary data.</text>
</comment>
<dbReference type="Pfam" id="PF08856">
    <property type="entry name" value="DUF1826"/>
    <property type="match status" value="1"/>
</dbReference>
<dbReference type="EMBL" id="BFBB01000002">
    <property type="protein sequence ID" value="GBF48673.1"/>
    <property type="molecule type" value="Genomic_DNA"/>
</dbReference>
<protein>
    <submittedName>
        <fullName evidence="1">Uncharacterized protein</fullName>
    </submittedName>
</protein>
<evidence type="ECO:0000313" key="2">
    <source>
        <dbReference type="Proteomes" id="UP000245133"/>
    </source>
</evidence>
<sequence length="139" mass="15889">MKTLSTPGHFVESTSAGVLHLIQERGVNLCIWQRDENPLLLSYVDFLLKKKSFSLELNSQNRSEWRSLLPEDTDIESVQAFSEELETLADLFEAISSQVIYRIHLINNETDPGNGLVHKSPEIKGKKRFVLRIDAHSRL</sequence>